<name>A0A8H7N1A7_BIOOC</name>
<evidence type="ECO:0000313" key="2">
    <source>
        <dbReference type="Proteomes" id="UP000616885"/>
    </source>
</evidence>
<organism evidence="1 2">
    <name type="scientific">Bionectria ochroleuca</name>
    <name type="common">Gliocladium roseum</name>
    <dbReference type="NCBI Taxonomy" id="29856"/>
    <lineage>
        <taxon>Eukaryota</taxon>
        <taxon>Fungi</taxon>
        <taxon>Dikarya</taxon>
        <taxon>Ascomycota</taxon>
        <taxon>Pezizomycotina</taxon>
        <taxon>Sordariomycetes</taxon>
        <taxon>Hypocreomycetidae</taxon>
        <taxon>Hypocreales</taxon>
        <taxon>Bionectriaceae</taxon>
        <taxon>Clonostachys</taxon>
    </lineage>
</organism>
<dbReference type="EMBL" id="JADCTT010000014">
    <property type="protein sequence ID" value="KAF9744345.1"/>
    <property type="molecule type" value="Genomic_DNA"/>
</dbReference>
<accession>A0A8H7N1A7</accession>
<reference evidence="1" key="1">
    <citation type="submission" date="2020-10" db="EMBL/GenBank/DDBJ databases">
        <title>High-Quality Genome Resource of Clonostachys rosea strain S41 by Oxford Nanopore Long-Read Sequencing.</title>
        <authorList>
            <person name="Wang H."/>
        </authorList>
    </citation>
    <scope>NUCLEOTIDE SEQUENCE</scope>
    <source>
        <strain evidence="1">S41</strain>
    </source>
</reference>
<evidence type="ECO:0000313" key="1">
    <source>
        <dbReference type="EMBL" id="KAF9744345.1"/>
    </source>
</evidence>
<dbReference type="Proteomes" id="UP000616885">
    <property type="component" value="Unassembled WGS sequence"/>
</dbReference>
<comment type="caution">
    <text evidence="1">The sequence shown here is derived from an EMBL/GenBank/DDBJ whole genome shotgun (WGS) entry which is preliminary data.</text>
</comment>
<proteinExistence type="predicted"/>
<protein>
    <submittedName>
        <fullName evidence="1">Uncharacterized protein</fullName>
    </submittedName>
</protein>
<dbReference type="AlphaFoldDB" id="A0A8H7N1A7"/>
<gene>
    <name evidence="1" type="ORF">IM811_005126</name>
</gene>
<sequence length="136" mass="15492">MYSDIFVAQTQLDPNFRREVELDPDDSSGSEGFWDYGQYFGDQRESEAEEIIRQLSDDEDEDATPLATPNVLPPSLVFKLTISLSRKPLHPFRTLRSLMAMKLTVIQLKRISQNPRPSQEPPSVSSCERCFGLGIR</sequence>